<dbReference type="GO" id="GO:0003700">
    <property type="term" value="F:DNA-binding transcription factor activity"/>
    <property type="evidence" value="ECO:0007669"/>
    <property type="project" value="InterPro"/>
</dbReference>
<name>A0A1S8CRS6_9GAMM</name>
<feature type="domain" description="HTH lysR-type" evidence="6">
    <location>
        <begin position="11"/>
        <end position="68"/>
    </location>
</feature>
<evidence type="ECO:0000256" key="3">
    <source>
        <dbReference type="ARBA" id="ARBA00023015"/>
    </source>
</evidence>
<dbReference type="GO" id="GO:0019619">
    <property type="term" value="P:3,4-dihydroxybenzoate catabolic process"/>
    <property type="evidence" value="ECO:0007669"/>
    <property type="project" value="InterPro"/>
</dbReference>
<dbReference type="FunFam" id="1.10.10.10:FF:000001">
    <property type="entry name" value="LysR family transcriptional regulator"/>
    <property type="match status" value="1"/>
</dbReference>
<dbReference type="GO" id="GO:0005829">
    <property type="term" value="C:cytosol"/>
    <property type="evidence" value="ECO:0007669"/>
    <property type="project" value="TreeGrafter"/>
</dbReference>
<gene>
    <name evidence="7" type="ORF">BMI79_02780</name>
</gene>
<dbReference type="Pfam" id="PF00126">
    <property type="entry name" value="HTH_1"/>
    <property type="match status" value="1"/>
</dbReference>
<keyword evidence="5" id="KW-0804">Transcription</keyword>
<keyword evidence="3" id="KW-0805">Transcription regulation</keyword>
<dbReference type="Gene3D" id="3.40.190.10">
    <property type="entry name" value="Periplasmic binding protein-like II"/>
    <property type="match status" value="2"/>
</dbReference>
<evidence type="ECO:0000256" key="5">
    <source>
        <dbReference type="ARBA" id="ARBA00023163"/>
    </source>
</evidence>
<keyword evidence="2" id="KW-0678">Repressor</keyword>
<dbReference type="Gene3D" id="1.10.10.10">
    <property type="entry name" value="Winged helix-like DNA-binding domain superfamily/Winged helix DNA-binding domain"/>
    <property type="match status" value="1"/>
</dbReference>
<evidence type="ECO:0000313" key="7">
    <source>
        <dbReference type="EMBL" id="OMQ27363.1"/>
    </source>
</evidence>
<dbReference type="NCBIfam" id="TIGR02424">
    <property type="entry name" value="TF_pcaQ"/>
    <property type="match status" value="1"/>
</dbReference>
<dbReference type="AlphaFoldDB" id="A0A1S8CRS6"/>
<dbReference type="Proteomes" id="UP000216021">
    <property type="component" value="Unassembled WGS sequence"/>
</dbReference>
<proteinExistence type="inferred from homology"/>
<evidence type="ECO:0000256" key="1">
    <source>
        <dbReference type="ARBA" id="ARBA00009437"/>
    </source>
</evidence>
<organism evidence="7 8">
    <name type="scientific">Serratia oryzae</name>
    <dbReference type="NCBI Taxonomy" id="2034155"/>
    <lineage>
        <taxon>Bacteria</taxon>
        <taxon>Pseudomonadati</taxon>
        <taxon>Pseudomonadota</taxon>
        <taxon>Gammaproteobacteria</taxon>
        <taxon>Enterobacterales</taxon>
        <taxon>Yersiniaceae</taxon>
        <taxon>Serratia</taxon>
    </lineage>
</organism>
<dbReference type="OrthoDB" id="9814165at2"/>
<dbReference type="RefSeq" id="WP_076940397.1">
    <property type="nucleotide sequence ID" value="NZ_MOXD01000001.1"/>
</dbReference>
<reference evidence="7 8" key="1">
    <citation type="submission" date="2016-11" db="EMBL/GenBank/DDBJ databases">
        <title>Rahnella oryzae sp. nov., isolated from rice root.</title>
        <authorList>
            <person name="Zhang X.-X."/>
            <person name="Zhang J."/>
        </authorList>
    </citation>
    <scope>NUCLEOTIDE SEQUENCE [LARGE SCALE GENOMIC DNA]</scope>
    <source>
        <strain evidence="7 8">J11-6</strain>
    </source>
</reference>
<dbReference type="InterPro" id="IPR012787">
    <property type="entry name" value="TF_PcaQ"/>
</dbReference>
<dbReference type="InterPro" id="IPR050950">
    <property type="entry name" value="HTH-type_LysR_regulators"/>
</dbReference>
<dbReference type="PRINTS" id="PR00039">
    <property type="entry name" value="HTHLYSR"/>
</dbReference>
<evidence type="ECO:0000256" key="2">
    <source>
        <dbReference type="ARBA" id="ARBA00022491"/>
    </source>
</evidence>
<dbReference type="EMBL" id="MOXD01000001">
    <property type="protein sequence ID" value="OMQ27363.1"/>
    <property type="molecule type" value="Genomic_DNA"/>
</dbReference>
<comment type="caution">
    <text evidence="7">The sequence shown here is derived from an EMBL/GenBank/DDBJ whole genome shotgun (WGS) entry which is preliminary data.</text>
</comment>
<protein>
    <submittedName>
        <fullName evidence="7">Pca operon transcription factor PcaQ</fullName>
    </submittedName>
</protein>
<dbReference type="PROSITE" id="PS50931">
    <property type="entry name" value="HTH_LYSR"/>
    <property type="match status" value="1"/>
</dbReference>
<dbReference type="STRING" id="2034155.BMI79_02780"/>
<dbReference type="InterPro" id="IPR036390">
    <property type="entry name" value="WH_DNA-bd_sf"/>
</dbReference>
<dbReference type="SUPFAM" id="SSF53850">
    <property type="entry name" value="Periplasmic binding protein-like II"/>
    <property type="match status" value="1"/>
</dbReference>
<dbReference type="InterPro" id="IPR000847">
    <property type="entry name" value="LysR_HTH_N"/>
</dbReference>
<dbReference type="InterPro" id="IPR005119">
    <property type="entry name" value="LysR_subst-bd"/>
</dbReference>
<sequence>MDNNNVFTQRIRLRHIHCFIAVAREGFLHRAAERLNLSQPALSKTLSELEALTGVTLFERGRHGARLTAQGEVFLSHAQRIMAALADAGDVLAQQAQALPPPLRIGALPTAALGVLPPVIAHFQQLHPHLRIQVTTMHNTALLAQLQNGELDLAIGRMADPQMMSGLLFELLFLEELQVVAQPAHPLLRETLTLENALRYPLIVAPKGTVPRQNAEALLTASGLSLPAQRVETLSPSLARRLTLQYDYLWFVPSGAVQDDLAAGRLLPLPFSGPGTSEPVGIIVRNQAHSSGALQEFITAVRREALGERA</sequence>
<evidence type="ECO:0000256" key="4">
    <source>
        <dbReference type="ARBA" id="ARBA00023125"/>
    </source>
</evidence>
<keyword evidence="4" id="KW-0238">DNA-binding</keyword>
<dbReference type="GO" id="GO:0045893">
    <property type="term" value="P:positive regulation of DNA-templated transcription"/>
    <property type="evidence" value="ECO:0007669"/>
    <property type="project" value="InterPro"/>
</dbReference>
<dbReference type="InterPro" id="IPR036388">
    <property type="entry name" value="WH-like_DNA-bd_sf"/>
</dbReference>
<comment type="similarity">
    <text evidence="1">Belongs to the LysR transcriptional regulatory family.</text>
</comment>
<dbReference type="GO" id="GO:0003677">
    <property type="term" value="F:DNA binding"/>
    <property type="evidence" value="ECO:0007669"/>
    <property type="project" value="UniProtKB-KW"/>
</dbReference>
<dbReference type="PANTHER" id="PTHR30419:SF8">
    <property type="entry name" value="NITROGEN ASSIMILATION TRANSCRIPTIONAL ACTIVATOR-RELATED"/>
    <property type="match status" value="1"/>
</dbReference>
<keyword evidence="8" id="KW-1185">Reference proteome</keyword>
<evidence type="ECO:0000259" key="6">
    <source>
        <dbReference type="PROSITE" id="PS50931"/>
    </source>
</evidence>
<dbReference type="SUPFAM" id="SSF46785">
    <property type="entry name" value="Winged helix' DNA-binding domain"/>
    <property type="match status" value="1"/>
</dbReference>
<dbReference type="Pfam" id="PF03466">
    <property type="entry name" value="LysR_substrate"/>
    <property type="match status" value="1"/>
</dbReference>
<dbReference type="PANTHER" id="PTHR30419">
    <property type="entry name" value="HTH-TYPE TRANSCRIPTIONAL REGULATOR YBHD"/>
    <property type="match status" value="1"/>
</dbReference>
<evidence type="ECO:0000313" key="8">
    <source>
        <dbReference type="Proteomes" id="UP000216021"/>
    </source>
</evidence>
<accession>A0A1S8CRS6</accession>